<proteinExistence type="predicted"/>
<evidence type="ECO:0000256" key="1">
    <source>
        <dbReference type="ARBA" id="ARBA00022741"/>
    </source>
</evidence>
<keyword evidence="3 8" id="KW-0347">Helicase</keyword>
<dbReference type="Pfam" id="PF00271">
    <property type="entry name" value="Helicase_C"/>
    <property type="match status" value="1"/>
</dbReference>
<keyword evidence="2" id="KW-0378">Hydrolase</keyword>
<dbReference type="InterPro" id="IPR027417">
    <property type="entry name" value="P-loop_NTPase"/>
</dbReference>
<dbReference type="Pfam" id="PF00270">
    <property type="entry name" value="DEAD"/>
    <property type="match status" value="1"/>
</dbReference>
<dbReference type="GO" id="GO:0004386">
    <property type="term" value="F:helicase activity"/>
    <property type="evidence" value="ECO:0007669"/>
    <property type="project" value="UniProtKB-KW"/>
</dbReference>
<sequence length="1831" mass="206330">MTSSDDMIMDPLQEWKRRLSPLRVDIVGDFAGKELFTIHGESLVAHCLASANVDYLAGFQLLHAVHAIEVFLAKLKERGCNFHVLWFDSHRDLATPPDSPENKSYKYLLTRAVIIEHLRCPETHPKMSFDDRGINSPMSFVFPSIMSPEFAEYTNQHRFHFIMMSQGRSSDLDTTKEGEFLNIMYLFGLRGYSLAFIDDIEFRSSKRAHLISQWQAYTLIATAPTSVAVIPVTEPTPATTPDPGCQRTIERLQAILKPSEWRVLRSDGEVEAQEEVAVIVCAIFLSNKASSDVHSHRLVAAFLSHIVLLKHATLLQRPVGTLPKLESSSGIEEFLATFSEVTTHLIQQWPRGKEGQYLNWRVCDLIDGRTYNQVLERLETLKLPSDAGSGYAEAVRRLSGVDVSYCMPNSVPQIKSGAGIHRISYQPPDTQSILAFSHPVLDKYLEEVKLTSQSVMEDEAFESNIFQELSHWHNSKKSIDPKHVPKRRGFYASKRNQRYMADTIAYSASLTNSAGKSIHPETIVAKMSDLSARSRKQVGTTRRQDHSIKSGTENALETSRRLREAKSQSRTAVIIKNWAEKCQDFDKITSVFQRYLKVKRYLSSLSSEDQKSIGGEVMLYMCNILGLQLIRRPLKRAFSDSGMSKRGHDFLVSIPDLIVLESSVLAMIWAQVREMMSLPLSVETKHQVQYLMKALKFPLGELRSGPSVLVKHRLPFVSTYEVSTTHLRVQTTGLEFQLAHCGPYLERSFDSAPDPRVSFSPDAWQRSVLDAIDDDNSLFVVAPTSAGKTFISFYAMKKILQNNDDDVLVYVAPTKALVNQIAAEVQARFSKSYRHEGRSVWAIHTRDYRVNNPTGCQVLVTVPHILQIMLLAPTNAQNERSWARRVKRIIFDEVHCIGQAEDGIIWEQLLLLAPCPIIALSATVGNPLEFKEWLAGTQKVKGFDLEMIVHSARYSDLRKFLYQPPIRLEFEGLEPVERLPIPGLDAEAGETSRFTFVHPIGSIINKNRETLEDASLEPRDCLRLWLSMKEYENESYLINPSLEPNIALPELVKKSDIIKWEAALKEQLWQWQQDPKSPFPEVYRRLKIDRPSSAIDLERPEVVADIYGDASFSLLVDLRSRGALPAILFNYDRLGCEKVILKILQVLENAEQKYRDTSTEWARKMGAYQKWRQVTDSKAAKKKAKATRATEAANSKEERHHAKDSGAALNQADLVREEAGRETSPWENFDPEAPLPQYNFADTTKLTAEEFEARVRSLDDLGIKPRLIDALRRGLGVHHAGMNRQYRQVVEMLFRKGYLTVVIATGTLALGLNMPCKTVVFIGDSAFLTALNYRQASGRAGRRGFDLLGNVVFHGIPHHRAMEIISSRLPDLKGQFPISITLVLRLFTLLHSTNNSQYAIDAVESLLTQTRLFLGGPASQMTVKHHLRFSIEYLRRQHLLSRKGAPLNFSGLVGHLYFTENAVFALHSLLKEGYLHKLCEDFGNPRKQGEIILTLLTVLCHLFCRIPCSKYNNREWRENVVYRSPSVVLLPRLPREAETVLRGHNEETLKTFKTYVRSFIAQNLQDSPDNQLPFTKRRVGAAGEASADISTAQIPTLPYPILRSPFAALSGFTDDFATIHELCDTVRAGVFLDESAIPYIPIYPEETNGVPWNAYIYDFYKHGDLNTLVQDNGIKGGDVWFHLKDFSLILATIVTSLENIMGRVDADDSDMINVQDVADTIEEERFGEELDAQSSENHVASSATAKAETKSHYSKSKEAVAESWEDVSDGSSSDTEHASSSASRAGQATKSEGTSFGSGRGKGGGDSLVKVHMAFKLLQQVFEDKFRKVWA</sequence>
<feature type="region of interest" description="Disordered" evidence="5">
    <location>
        <begin position="534"/>
        <end position="563"/>
    </location>
</feature>
<dbReference type="CDD" id="cd18025">
    <property type="entry name" value="DEXHc_DDX60"/>
    <property type="match status" value="1"/>
</dbReference>
<dbReference type="InterPro" id="IPR059032">
    <property type="entry name" value="WHD_DDX60"/>
</dbReference>
<dbReference type="InterPro" id="IPR055124">
    <property type="entry name" value="PIN-like_DDX60"/>
</dbReference>
<dbReference type="RefSeq" id="XP_060354025.1">
    <property type="nucleotide sequence ID" value="XM_060486697.1"/>
</dbReference>
<dbReference type="InterPro" id="IPR014001">
    <property type="entry name" value="Helicase_ATP-bd"/>
</dbReference>
<reference evidence="8 9" key="1">
    <citation type="submission" date="2016-10" db="EMBL/GenBank/DDBJ databases">
        <title>The genome sequence of Colletotrichum fioriniae PJ7.</title>
        <authorList>
            <person name="Baroncelli R."/>
        </authorList>
    </citation>
    <scope>NUCLEOTIDE SEQUENCE [LARGE SCALE GENOMIC DNA]</scope>
    <source>
        <strain evidence="8 9">IMI 384185</strain>
    </source>
</reference>
<dbReference type="SMART" id="SM00487">
    <property type="entry name" value="DEXDc"/>
    <property type="match status" value="1"/>
</dbReference>
<name>A0ABQ9SZF7_9PEZI</name>
<feature type="region of interest" description="Disordered" evidence="5">
    <location>
        <begin position="1178"/>
        <end position="1210"/>
    </location>
</feature>
<evidence type="ECO:0000256" key="2">
    <source>
        <dbReference type="ARBA" id="ARBA00022801"/>
    </source>
</evidence>
<dbReference type="SUPFAM" id="SSF52540">
    <property type="entry name" value="P-loop containing nucleoside triphosphate hydrolases"/>
    <property type="match status" value="1"/>
</dbReference>
<accession>A0ABQ9SZF7</accession>
<dbReference type="InterPro" id="IPR018247">
    <property type="entry name" value="EF_Hand_1_Ca_BS"/>
</dbReference>
<feature type="domain" description="Helicase C-terminal" evidence="7">
    <location>
        <begin position="1208"/>
        <end position="1384"/>
    </location>
</feature>
<evidence type="ECO:0000256" key="4">
    <source>
        <dbReference type="ARBA" id="ARBA00022840"/>
    </source>
</evidence>
<evidence type="ECO:0000313" key="9">
    <source>
        <dbReference type="Proteomes" id="UP001241169"/>
    </source>
</evidence>
<feature type="compositionally biased region" description="Low complexity" evidence="5">
    <location>
        <begin position="1769"/>
        <end position="1783"/>
    </location>
</feature>
<dbReference type="PANTHER" id="PTHR44533">
    <property type="entry name" value="DEAD/H RNA HELICASE, PUTATIVE-RELATED"/>
    <property type="match status" value="1"/>
</dbReference>
<feature type="region of interest" description="Disordered" evidence="5">
    <location>
        <begin position="1729"/>
        <end position="1803"/>
    </location>
</feature>
<dbReference type="PROSITE" id="PS00018">
    <property type="entry name" value="EF_HAND_1"/>
    <property type="match status" value="1"/>
</dbReference>
<feature type="domain" description="Helicase ATP-binding" evidence="6">
    <location>
        <begin position="769"/>
        <end position="942"/>
    </location>
</feature>
<keyword evidence="1" id="KW-0547">Nucleotide-binding</keyword>
<dbReference type="EMBL" id="MOPA01000002">
    <property type="protein sequence ID" value="KAK1544907.1"/>
    <property type="molecule type" value="Genomic_DNA"/>
</dbReference>
<evidence type="ECO:0000256" key="5">
    <source>
        <dbReference type="SAM" id="MobiDB-lite"/>
    </source>
</evidence>
<dbReference type="PROSITE" id="PS51192">
    <property type="entry name" value="HELICASE_ATP_BIND_1"/>
    <property type="match status" value="1"/>
</dbReference>
<evidence type="ECO:0000313" key="8">
    <source>
        <dbReference type="EMBL" id="KAK1544907.1"/>
    </source>
</evidence>
<protein>
    <submittedName>
        <fullName evidence="8">DEAD/DEAH box helicase</fullName>
    </submittedName>
</protein>
<dbReference type="GeneID" id="85370596"/>
<dbReference type="InterPro" id="IPR052431">
    <property type="entry name" value="SKI2_subfamily_helicases"/>
</dbReference>
<dbReference type="Pfam" id="PF23002">
    <property type="entry name" value="PIN-like_DDX60"/>
    <property type="match status" value="1"/>
</dbReference>
<feature type="compositionally biased region" description="Basic and acidic residues" evidence="5">
    <location>
        <begin position="1747"/>
        <end position="1760"/>
    </location>
</feature>
<dbReference type="SMART" id="SM00490">
    <property type="entry name" value="HELICc"/>
    <property type="match status" value="1"/>
</dbReference>
<dbReference type="PROSITE" id="PS51194">
    <property type="entry name" value="HELICASE_CTER"/>
    <property type="match status" value="1"/>
</dbReference>
<organism evidence="8 9">
    <name type="scientific">Colletotrichum paranaense</name>
    <dbReference type="NCBI Taxonomy" id="1914294"/>
    <lineage>
        <taxon>Eukaryota</taxon>
        <taxon>Fungi</taxon>
        <taxon>Dikarya</taxon>
        <taxon>Ascomycota</taxon>
        <taxon>Pezizomycotina</taxon>
        <taxon>Sordariomycetes</taxon>
        <taxon>Hypocreomycetidae</taxon>
        <taxon>Glomerellales</taxon>
        <taxon>Glomerellaceae</taxon>
        <taxon>Colletotrichum</taxon>
        <taxon>Colletotrichum acutatum species complex</taxon>
    </lineage>
</organism>
<dbReference type="InterPro" id="IPR001650">
    <property type="entry name" value="Helicase_C-like"/>
</dbReference>
<comment type="caution">
    <text evidence="8">The sequence shown here is derived from an EMBL/GenBank/DDBJ whole genome shotgun (WGS) entry which is preliminary data.</text>
</comment>
<keyword evidence="4" id="KW-0067">ATP-binding</keyword>
<evidence type="ECO:0000259" key="7">
    <source>
        <dbReference type="PROSITE" id="PS51194"/>
    </source>
</evidence>
<evidence type="ECO:0000259" key="6">
    <source>
        <dbReference type="PROSITE" id="PS51192"/>
    </source>
</evidence>
<evidence type="ECO:0000256" key="3">
    <source>
        <dbReference type="ARBA" id="ARBA00022806"/>
    </source>
</evidence>
<dbReference type="Pfam" id="PF26076">
    <property type="entry name" value="WHD_DDX60"/>
    <property type="match status" value="1"/>
</dbReference>
<dbReference type="InterPro" id="IPR011545">
    <property type="entry name" value="DEAD/DEAH_box_helicase_dom"/>
</dbReference>
<gene>
    <name evidence="8" type="ORF">CPAR01_02409</name>
</gene>
<dbReference type="Gene3D" id="3.40.50.300">
    <property type="entry name" value="P-loop containing nucleotide triphosphate hydrolases"/>
    <property type="match status" value="2"/>
</dbReference>
<feature type="compositionally biased region" description="Basic and acidic residues" evidence="5">
    <location>
        <begin position="1194"/>
        <end position="1204"/>
    </location>
</feature>
<dbReference type="PANTHER" id="PTHR44533:SF4">
    <property type="entry name" value="DEAD_H RNA HELICASE, PUTATIVE-RELATED"/>
    <property type="match status" value="1"/>
</dbReference>
<keyword evidence="9" id="KW-1185">Reference proteome</keyword>
<dbReference type="Proteomes" id="UP001241169">
    <property type="component" value="Unassembled WGS sequence"/>
</dbReference>